<dbReference type="SMART" id="SM00382">
    <property type="entry name" value="AAA"/>
    <property type="match status" value="1"/>
</dbReference>
<evidence type="ECO:0000259" key="3">
    <source>
        <dbReference type="PROSITE" id="PS50893"/>
    </source>
</evidence>
<dbReference type="AlphaFoldDB" id="A0A455U8Y1"/>
<dbReference type="Proteomes" id="UP000320231">
    <property type="component" value="Chromosome"/>
</dbReference>
<dbReference type="GO" id="GO:0005886">
    <property type="term" value="C:plasma membrane"/>
    <property type="evidence" value="ECO:0007669"/>
    <property type="project" value="TreeGrafter"/>
</dbReference>
<dbReference type="GO" id="GO:0016887">
    <property type="term" value="F:ATP hydrolysis activity"/>
    <property type="evidence" value="ECO:0007669"/>
    <property type="project" value="InterPro"/>
</dbReference>
<keyword evidence="1" id="KW-0547">Nucleotide-binding</keyword>
<dbReference type="PROSITE" id="PS50893">
    <property type="entry name" value="ABC_TRANSPORTER_2"/>
    <property type="match status" value="1"/>
</dbReference>
<evidence type="ECO:0000313" key="4">
    <source>
        <dbReference type="EMBL" id="BBI61693.1"/>
    </source>
</evidence>
<dbReference type="PROSITE" id="PS00675">
    <property type="entry name" value="SIGMA54_INTERACT_1"/>
    <property type="match status" value="1"/>
</dbReference>
<dbReference type="Gene3D" id="3.40.50.300">
    <property type="entry name" value="P-loop containing nucleotide triphosphate hydrolases"/>
    <property type="match status" value="1"/>
</dbReference>
<dbReference type="InterPro" id="IPR027417">
    <property type="entry name" value="P-loop_NTPase"/>
</dbReference>
<evidence type="ECO:0000256" key="1">
    <source>
        <dbReference type="ARBA" id="ARBA00022741"/>
    </source>
</evidence>
<dbReference type="PANTHER" id="PTHR24220:SF86">
    <property type="entry name" value="ABC TRANSPORTER ABCH.1"/>
    <property type="match status" value="1"/>
</dbReference>
<dbReference type="EMBL" id="AP019514">
    <property type="protein sequence ID" value="BBI61693.1"/>
    <property type="molecule type" value="Genomic_DNA"/>
</dbReference>
<dbReference type="InterPro" id="IPR002586">
    <property type="entry name" value="CobQ/CobB/MinD/ParA_Nub-bd_dom"/>
</dbReference>
<evidence type="ECO:0000256" key="2">
    <source>
        <dbReference type="ARBA" id="ARBA00022840"/>
    </source>
</evidence>
<evidence type="ECO:0000313" key="5">
    <source>
        <dbReference type="Proteomes" id="UP000320231"/>
    </source>
</evidence>
<dbReference type="GO" id="GO:0022857">
    <property type="term" value="F:transmembrane transporter activity"/>
    <property type="evidence" value="ECO:0007669"/>
    <property type="project" value="TreeGrafter"/>
</dbReference>
<accession>A0A455U8Y1</accession>
<dbReference type="Pfam" id="PF01656">
    <property type="entry name" value="CbiA"/>
    <property type="match status" value="1"/>
</dbReference>
<name>A0A455U8Y1_9GAMM</name>
<dbReference type="PANTHER" id="PTHR24220">
    <property type="entry name" value="IMPORT ATP-BINDING PROTEIN"/>
    <property type="match status" value="1"/>
</dbReference>
<dbReference type="InterPro" id="IPR015854">
    <property type="entry name" value="ABC_transpr_LolD-like"/>
</dbReference>
<organism evidence="4 5">
    <name type="scientific">Vreelandella sulfidaeris</name>
    <dbReference type="NCBI Taxonomy" id="115553"/>
    <lineage>
        <taxon>Bacteria</taxon>
        <taxon>Pseudomonadati</taxon>
        <taxon>Pseudomonadota</taxon>
        <taxon>Gammaproteobacteria</taxon>
        <taxon>Oceanospirillales</taxon>
        <taxon>Halomonadaceae</taxon>
        <taxon>Vreelandella</taxon>
    </lineage>
</organism>
<keyword evidence="2" id="KW-0067">ATP-binding</keyword>
<dbReference type="InterPro" id="IPR025662">
    <property type="entry name" value="Sigma_54_int_dom_ATP-bd_1"/>
</dbReference>
<protein>
    <submittedName>
        <fullName evidence="4">ABC transporter</fullName>
    </submittedName>
</protein>
<dbReference type="SUPFAM" id="SSF52540">
    <property type="entry name" value="P-loop containing nucleoside triphosphate hydrolases"/>
    <property type="match status" value="1"/>
</dbReference>
<feature type="domain" description="ABC transporter" evidence="3">
    <location>
        <begin position="19"/>
        <end position="214"/>
    </location>
</feature>
<sequence length="217" mass="24134">MMDKSETIVVDKRFSSRVMQTERVLEVAEAFGLGLEERDFVIYDNLAIDVTPGDVVYINGQSGSGKSLVLRELASALKERGYKVVSIDDVELLDKPLVDQIGTDTNDAVRLLSLAGLNDAYLLVRNPSQLSDGQKYRFKLAKIIESNADVWVADEFCAVLDRETASVVSFNVQRTARKLGATVIVATTHTDLVNDLKPSLVIEKYYKAKVAMRRDEE</sequence>
<dbReference type="GO" id="GO:0005524">
    <property type="term" value="F:ATP binding"/>
    <property type="evidence" value="ECO:0007669"/>
    <property type="project" value="UniProtKB-KW"/>
</dbReference>
<dbReference type="InterPro" id="IPR003439">
    <property type="entry name" value="ABC_transporter-like_ATP-bd"/>
</dbReference>
<dbReference type="InterPro" id="IPR003593">
    <property type="entry name" value="AAA+_ATPase"/>
</dbReference>
<reference evidence="4 5" key="1">
    <citation type="journal article" date="2019" name="Microbiol. Resour. Announc.">
        <title>Complete Genome Sequence of Halomonas sulfidaeris Strain Esulfide1 Isolated from a Metal Sulfide Rock at a Depth of 2,200 Meters, Obtained Using Nanopore Sequencing.</title>
        <authorList>
            <person name="Saito M."/>
            <person name="Nishigata A."/>
            <person name="Galipon J."/>
            <person name="Arakawa K."/>
        </authorList>
    </citation>
    <scope>NUCLEOTIDE SEQUENCE [LARGE SCALE GENOMIC DNA]</scope>
    <source>
        <strain evidence="4 5">ATCC BAA-803</strain>
    </source>
</reference>
<dbReference type="KEGG" id="hsr:HSBAA_29990"/>
<gene>
    <name evidence="4" type="ORF">HSBAA_29990</name>
</gene>
<proteinExistence type="predicted"/>